<accession>A0ABU5NTC0</accession>
<organism evidence="2 3">
    <name type="scientific">Lysinibacillus irui</name>
    <dbReference type="NCBI Taxonomy" id="2998077"/>
    <lineage>
        <taxon>Bacteria</taxon>
        <taxon>Bacillati</taxon>
        <taxon>Bacillota</taxon>
        <taxon>Bacilli</taxon>
        <taxon>Bacillales</taxon>
        <taxon>Bacillaceae</taxon>
        <taxon>Lysinibacillus</taxon>
    </lineage>
</organism>
<reference evidence="2 3" key="1">
    <citation type="submission" date="2023-12" db="EMBL/GenBank/DDBJ databases">
        <title>Genome comparison identifies genes involved in endophytic behavior of Lysinibacillus irui and provides insights into its role as a plant-growth promoting bacterium.</title>
        <authorList>
            <person name="Hilario S."/>
            <person name="Matos I."/>
            <person name="Goncalves M.F.M."/>
            <person name="Pardo C.A."/>
            <person name="Santos M.J."/>
        </authorList>
    </citation>
    <scope>NUCLEOTIDE SEQUENCE [LARGE SCALE GENOMIC DNA]</scope>
    <source>
        <strain evidence="2 3">B3</strain>
    </source>
</reference>
<evidence type="ECO:0000313" key="2">
    <source>
        <dbReference type="EMBL" id="MEA0979214.1"/>
    </source>
</evidence>
<feature type="chain" id="PRO_5045254243" evidence="1">
    <location>
        <begin position="27"/>
        <end position="199"/>
    </location>
</feature>
<evidence type="ECO:0000256" key="1">
    <source>
        <dbReference type="SAM" id="SignalP"/>
    </source>
</evidence>
<proteinExistence type="predicted"/>
<dbReference type="Proteomes" id="UP001289615">
    <property type="component" value="Unassembled WGS sequence"/>
</dbReference>
<dbReference type="RefSeq" id="WP_322612072.1">
    <property type="nucleotide sequence ID" value="NZ_JAXLNX010000023.1"/>
</dbReference>
<keyword evidence="1" id="KW-0732">Signal</keyword>
<evidence type="ECO:0000313" key="3">
    <source>
        <dbReference type="Proteomes" id="UP001289615"/>
    </source>
</evidence>
<dbReference type="EMBL" id="JAXUIA010000024">
    <property type="protein sequence ID" value="MEA0979214.1"/>
    <property type="molecule type" value="Genomic_DNA"/>
</dbReference>
<sequence>MSKISKIFTALFATLIVFSFLGNASAANLTQEQKELYYKEYVSIVEETNSLYGSDLKLTAFEDWKSTEWVTPEDFKEIATDMANAEWVVEPDTGIKPLATTVASKSASVKLKNTDVKVTVSASFNTILVSDRQVFSPNLNYVRSSSNPGTWSQISYNPILQDGNRTMILDVSGAWSYNGLNDTTNIRVTFYCSSTGSVS</sequence>
<comment type="caution">
    <text evidence="2">The sequence shown here is derived from an EMBL/GenBank/DDBJ whole genome shotgun (WGS) entry which is preliminary data.</text>
</comment>
<name>A0ABU5NTC0_9BACI</name>
<keyword evidence="3" id="KW-1185">Reference proteome</keyword>
<protein>
    <submittedName>
        <fullName evidence="2">Uncharacterized protein</fullName>
    </submittedName>
</protein>
<gene>
    <name evidence="2" type="ORF">U6C28_23315</name>
</gene>
<feature type="signal peptide" evidence="1">
    <location>
        <begin position="1"/>
        <end position="26"/>
    </location>
</feature>